<reference evidence="1" key="2">
    <citation type="journal article" date="2023" name="Microbiol Resour">
        <title>Decontamination and Annotation of the Draft Genome Sequence of the Oomycete Lagenidium giganteum ARSEF 373.</title>
        <authorList>
            <person name="Morgan W.R."/>
            <person name="Tartar A."/>
        </authorList>
    </citation>
    <scope>NUCLEOTIDE SEQUENCE</scope>
    <source>
        <strain evidence="1">ARSEF 373</strain>
    </source>
</reference>
<keyword evidence="2" id="KW-1185">Reference proteome</keyword>
<dbReference type="EMBL" id="DAKRPA010000248">
    <property type="protein sequence ID" value="DAZ94489.1"/>
    <property type="molecule type" value="Genomic_DNA"/>
</dbReference>
<accession>A0AAV2YN08</accession>
<dbReference type="Proteomes" id="UP001146120">
    <property type="component" value="Unassembled WGS sequence"/>
</dbReference>
<comment type="caution">
    <text evidence="1">The sequence shown here is derived from an EMBL/GenBank/DDBJ whole genome shotgun (WGS) entry which is preliminary data.</text>
</comment>
<sequence length="78" mass="8614">MDSDPLVPYPDTYWFSQPNSCPTLPWSKKTDQCRQDEPDGLCPFGLQQGGTFVFDALGYQADDVVGITAMKNPATNKP</sequence>
<protein>
    <submittedName>
        <fullName evidence="1">Uncharacterized protein</fullName>
    </submittedName>
</protein>
<evidence type="ECO:0000313" key="2">
    <source>
        <dbReference type="Proteomes" id="UP001146120"/>
    </source>
</evidence>
<organism evidence="1 2">
    <name type="scientific">Lagenidium giganteum</name>
    <dbReference type="NCBI Taxonomy" id="4803"/>
    <lineage>
        <taxon>Eukaryota</taxon>
        <taxon>Sar</taxon>
        <taxon>Stramenopiles</taxon>
        <taxon>Oomycota</taxon>
        <taxon>Peronosporomycetes</taxon>
        <taxon>Pythiales</taxon>
        <taxon>Pythiaceae</taxon>
    </lineage>
</organism>
<evidence type="ECO:0000313" key="1">
    <source>
        <dbReference type="EMBL" id="DAZ94489.1"/>
    </source>
</evidence>
<gene>
    <name evidence="1" type="ORF">N0F65_003423</name>
</gene>
<dbReference type="AlphaFoldDB" id="A0AAV2YN08"/>
<name>A0AAV2YN08_9STRA</name>
<proteinExistence type="predicted"/>
<reference evidence="1" key="1">
    <citation type="submission" date="2022-11" db="EMBL/GenBank/DDBJ databases">
        <authorList>
            <person name="Morgan W.R."/>
            <person name="Tartar A."/>
        </authorList>
    </citation>
    <scope>NUCLEOTIDE SEQUENCE</scope>
    <source>
        <strain evidence="1">ARSEF 373</strain>
    </source>
</reference>